<keyword evidence="4" id="KW-1185">Reference proteome</keyword>
<dbReference type="Pfam" id="PF07995">
    <property type="entry name" value="GSDH"/>
    <property type="match status" value="1"/>
</dbReference>
<evidence type="ECO:0000259" key="2">
    <source>
        <dbReference type="Pfam" id="PF07995"/>
    </source>
</evidence>
<evidence type="ECO:0000313" key="4">
    <source>
        <dbReference type="Proteomes" id="UP000216446"/>
    </source>
</evidence>
<proteinExistence type="predicted"/>
<dbReference type="PANTHER" id="PTHR19328">
    <property type="entry name" value="HEDGEHOG-INTERACTING PROTEIN"/>
    <property type="match status" value="1"/>
</dbReference>
<protein>
    <recommendedName>
        <fullName evidence="2">Glucose/Sorbosone dehydrogenase domain-containing protein</fullName>
    </recommendedName>
</protein>
<organism evidence="3 4">
    <name type="scientific">Rubricoccus marinus</name>
    <dbReference type="NCBI Taxonomy" id="716817"/>
    <lineage>
        <taxon>Bacteria</taxon>
        <taxon>Pseudomonadati</taxon>
        <taxon>Rhodothermota</taxon>
        <taxon>Rhodothermia</taxon>
        <taxon>Rhodothermales</taxon>
        <taxon>Rubricoccaceae</taxon>
        <taxon>Rubricoccus</taxon>
    </lineage>
</organism>
<dbReference type="RefSeq" id="WP_094545254.1">
    <property type="nucleotide sequence ID" value="NZ_MQWB01000001.1"/>
</dbReference>
<evidence type="ECO:0000256" key="1">
    <source>
        <dbReference type="SAM" id="SignalP"/>
    </source>
</evidence>
<dbReference type="InterPro" id="IPR011042">
    <property type="entry name" value="6-blade_b-propeller_TolB-like"/>
</dbReference>
<dbReference type="SUPFAM" id="SSF50952">
    <property type="entry name" value="Soluble quinoprotein glucose dehydrogenase"/>
    <property type="match status" value="1"/>
</dbReference>
<dbReference type="InterPro" id="IPR012938">
    <property type="entry name" value="Glc/Sorbosone_DH"/>
</dbReference>
<feature type="signal peptide" evidence="1">
    <location>
        <begin position="1"/>
        <end position="22"/>
    </location>
</feature>
<dbReference type="AlphaFoldDB" id="A0A259TV62"/>
<keyword evidence="1" id="KW-0732">Signal</keyword>
<feature type="domain" description="Glucose/Sorbosone dehydrogenase" evidence="2">
    <location>
        <begin position="88"/>
        <end position="371"/>
    </location>
</feature>
<dbReference type="InParanoid" id="A0A259TV62"/>
<name>A0A259TV62_9BACT</name>
<sequence>MSRLPVFATLLAAFLLAPASLAQIRAVEAFPGIRFDFPVEVAVAPGQPERLYVVEKGEGSTSPEAPSRILSIAPGETEPTVFLDLTDVAWPGAEAGLLGLAFHPDYASNGRFFVYYGARGVQRTVLAEYRRSARDPLVADPDDPVVLLEVEQPLTIHNGGKIKFGPDGFLYVAYGDGRGPGDVDGNGQNLATLLGSLVRIDVDGTTGSLPYRIPADNPFLDVSGARPEIYARGFRSPWKFTFDAETGDLWLGDVGETDWEEINVVEAGGNYGWGEMEGFQCFVDDCDPDKYDLPLYAYPHTAETTGGLSITGGFVYRGTALAGLQGRYLFADFVFPRLWALLDDASGADVILNTVPNIASINADASGEVLLTSFTEGKIYKVVQGPLANGPGATDAAPTLALRGANPVRSRARLAIGAAAGTSVRVTAFDARGRELAVVYDGAVSAGDLEVELDASGFAPGAVFVRLDAASGRVVLPLTVVR</sequence>
<reference evidence="3 4" key="1">
    <citation type="submission" date="2016-11" db="EMBL/GenBank/DDBJ databases">
        <title>Study of marine rhodopsin-containing bacteria.</title>
        <authorList>
            <person name="Yoshizawa S."/>
            <person name="Kumagai Y."/>
            <person name="Kogure K."/>
        </authorList>
    </citation>
    <scope>NUCLEOTIDE SEQUENCE [LARGE SCALE GENOMIC DNA]</scope>
    <source>
        <strain evidence="3 4">SG-29</strain>
    </source>
</reference>
<dbReference type="OrthoDB" id="9770043at2"/>
<dbReference type="Gene3D" id="2.120.10.30">
    <property type="entry name" value="TolB, C-terminal domain"/>
    <property type="match status" value="1"/>
</dbReference>
<dbReference type="Proteomes" id="UP000216446">
    <property type="component" value="Unassembled WGS sequence"/>
</dbReference>
<gene>
    <name evidence="3" type="ORF">BSZ36_00730</name>
</gene>
<dbReference type="EMBL" id="MQWB01000001">
    <property type="protein sequence ID" value="OZC01633.1"/>
    <property type="molecule type" value="Genomic_DNA"/>
</dbReference>
<comment type="caution">
    <text evidence="3">The sequence shown here is derived from an EMBL/GenBank/DDBJ whole genome shotgun (WGS) entry which is preliminary data.</text>
</comment>
<feature type="chain" id="PRO_5012039825" description="Glucose/Sorbosone dehydrogenase domain-containing protein" evidence="1">
    <location>
        <begin position="23"/>
        <end position="482"/>
    </location>
</feature>
<dbReference type="InterPro" id="IPR011041">
    <property type="entry name" value="Quinoprot_gluc/sorb_DH_b-prop"/>
</dbReference>
<dbReference type="PANTHER" id="PTHR19328:SF75">
    <property type="entry name" value="ALDOSE SUGAR DEHYDROGENASE YLII"/>
    <property type="match status" value="1"/>
</dbReference>
<accession>A0A259TV62</accession>
<evidence type="ECO:0000313" key="3">
    <source>
        <dbReference type="EMBL" id="OZC01633.1"/>
    </source>
</evidence>